<evidence type="ECO:0000256" key="3">
    <source>
        <dbReference type="ARBA" id="ARBA00022722"/>
    </source>
</evidence>
<comment type="caution">
    <text evidence="10">The sequence shown here is derived from an EMBL/GenBank/DDBJ whole genome shotgun (WGS) entry which is preliminary data.</text>
</comment>
<feature type="binding site" evidence="8">
    <location>
        <position position="210"/>
    </location>
    <ligand>
        <name>Zn(2+)</name>
        <dbReference type="ChEBI" id="CHEBI:29105"/>
        <label>1</label>
        <note>catalytic</note>
    </ligand>
</feature>
<feature type="active site" description="Proton acceptor" evidence="8">
    <location>
        <position position="67"/>
    </location>
</feature>
<accession>A0ABT0CFH4</accession>
<keyword evidence="5 8" id="KW-0255">Endonuclease</keyword>
<comment type="catalytic activity">
    <reaction evidence="8">
        <text>Endonucleolytic cleavage of RNA, removing extra 3' nucleotides from tRNA precursor, generating 3' termini of tRNAs. A 3'-hydroxy group is left at the tRNA terminus and a 5'-phosphoryl group is left at the trailer molecule.</text>
        <dbReference type="EC" id="3.1.26.11"/>
    </reaction>
</comment>
<dbReference type="Proteomes" id="UP000830835">
    <property type="component" value="Unassembled WGS sequence"/>
</dbReference>
<feature type="binding site" evidence="8">
    <location>
        <position position="67"/>
    </location>
    <ligand>
        <name>Zn(2+)</name>
        <dbReference type="ChEBI" id="CHEBI:29105"/>
        <label>2</label>
        <note>catalytic</note>
    </ligand>
</feature>
<evidence type="ECO:0000256" key="7">
    <source>
        <dbReference type="ARBA" id="ARBA00022833"/>
    </source>
</evidence>
<gene>
    <name evidence="8 10" type="primary">rnz</name>
    <name evidence="10" type="ORF">JX360_16770</name>
</gene>
<name>A0ABT0CFH4_THEVL</name>
<dbReference type="CDD" id="cd07717">
    <property type="entry name" value="RNaseZ_ZiPD-like_MBL-fold"/>
    <property type="match status" value="1"/>
</dbReference>
<evidence type="ECO:0000256" key="1">
    <source>
        <dbReference type="ARBA" id="ARBA00011738"/>
    </source>
</evidence>
<dbReference type="PANTHER" id="PTHR46018:SF2">
    <property type="entry name" value="ZINC PHOSPHODIESTERASE ELAC PROTEIN 1"/>
    <property type="match status" value="1"/>
</dbReference>
<dbReference type="EC" id="3.1.26.11" evidence="8"/>
<dbReference type="GO" id="GO:0042781">
    <property type="term" value="F:3'-tRNA processing endoribonuclease activity"/>
    <property type="evidence" value="ECO:0007669"/>
    <property type="project" value="UniProtKB-EC"/>
</dbReference>
<dbReference type="NCBIfam" id="NF000801">
    <property type="entry name" value="PRK00055.1-3"/>
    <property type="match status" value="1"/>
</dbReference>
<feature type="binding site" evidence="8">
    <location>
        <position position="210"/>
    </location>
    <ligand>
        <name>Zn(2+)</name>
        <dbReference type="ChEBI" id="CHEBI:29105"/>
        <label>2</label>
        <note>catalytic</note>
    </ligand>
</feature>
<dbReference type="InterPro" id="IPR001279">
    <property type="entry name" value="Metallo-B-lactamas"/>
</dbReference>
<keyword evidence="4 8" id="KW-0479">Metal-binding</keyword>
<keyword evidence="2 8" id="KW-0819">tRNA processing</keyword>
<feature type="binding site" evidence="8">
    <location>
        <position position="140"/>
    </location>
    <ligand>
        <name>Zn(2+)</name>
        <dbReference type="ChEBI" id="CHEBI:29105"/>
        <label>1</label>
        <note>catalytic</note>
    </ligand>
</feature>
<dbReference type="InterPro" id="IPR013471">
    <property type="entry name" value="RNase_Z/BN"/>
</dbReference>
<reference evidence="10" key="1">
    <citation type="submission" date="2021-02" db="EMBL/GenBank/DDBJ databases">
        <title>The CRISPR/cas machinery reduction and long-range gene transfer in the hot spring cyanobacterium Synechococcus.</title>
        <authorList>
            <person name="Dvorak P."/>
            <person name="Jahodarova E."/>
            <person name="Hasler P."/>
            <person name="Poulickova A."/>
        </authorList>
    </citation>
    <scope>NUCLEOTIDE SEQUENCE</scope>
    <source>
        <strain evidence="10">Rupite</strain>
    </source>
</reference>
<feature type="binding site" evidence="8">
    <location>
        <position position="63"/>
    </location>
    <ligand>
        <name>Zn(2+)</name>
        <dbReference type="ChEBI" id="CHEBI:29105"/>
        <label>1</label>
        <note>catalytic</note>
    </ligand>
</feature>
<dbReference type="InterPro" id="IPR036866">
    <property type="entry name" value="RibonucZ/Hydroxyglut_hydro"/>
</dbReference>
<comment type="subunit">
    <text evidence="1 8">Homodimer.</text>
</comment>
<dbReference type="Pfam" id="PF23023">
    <property type="entry name" value="Anti-Pycsar_Apyc1"/>
    <property type="match status" value="1"/>
</dbReference>
<evidence type="ECO:0000259" key="9">
    <source>
        <dbReference type="Pfam" id="PF12706"/>
    </source>
</evidence>
<comment type="cofactor">
    <cofactor evidence="8">
        <name>Zn(2+)</name>
        <dbReference type="ChEBI" id="CHEBI:29105"/>
    </cofactor>
    <text evidence="8">Binds 2 Zn(2+) ions.</text>
</comment>
<dbReference type="Gene3D" id="3.60.15.10">
    <property type="entry name" value="Ribonuclease Z/Hydroxyacylglutathione hydrolase-like"/>
    <property type="match status" value="1"/>
</dbReference>
<feature type="binding site" evidence="8">
    <location>
        <position position="65"/>
    </location>
    <ligand>
        <name>Zn(2+)</name>
        <dbReference type="ChEBI" id="CHEBI:29105"/>
        <label>1</label>
        <note>catalytic</note>
    </ligand>
</feature>
<evidence type="ECO:0000256" key="4">
    <source>
        <dbReference type="ARBA" id="ARBA00022723"/>
    </source>
</evidence>
<protein>
    <recommendedName>
        <fullName evidence="8">Ribonuclease Z</fullName>
        <shortName evidence="8">RNase Z</shortName>
        <ecNumber evidence="8">3.1.26.11</ecNumber>
    </recommendedName>
    <alternativeName>
        <fullName evidence="8">tRNA 3 endonuclease</fullName>
    </alternativeName>
    <alternativeName>
        <fullName evidence="8">tRNase Z</fullName>
    </alternativeName>
</protein>
<feature type="binding site" evidence="8">
    <location>
        <position position="68"/>
    </location>
    <ligand>
        <name>Zn(2+)</name>
        <dbReference type="ChEBI" id="CHEBI:29105"/>
        <label>2</label>
        <note>catalytic</note>
    </ligand>
</feature>
<dbReference type="Pfam" id="PF12706">
    <property type="entry name" value="Lactamase_B_2"/>
    <property type="match status" value="1"/>
</dbReference>
<comment type="function">
    <text evidence="8">Zinc phosphodiesterase, which displays some tRNA 3'-processing endonuclease activity. Probably involved in tRNA maturation, by removing a 3'-trailer from precursor tRNA.</text>
</comment>
<proteinExistence type="inferred from homology"/>
<evidence type="ECO:0000313" key="10">
    <source>
        <dbReference type="EMBL" id="MCJ2544538.1"/>
    </source>
</evidence>
<keyword evidence="3 8" id="KW-0540">Nuclease</keyword>
<organism evidence="10 11">
    <name type="scientific">Thermostichus vulcanus str. 'Rupite'</name>
    <dbReference type="NCBI Taxonomy" id="2813851"/>
    <lineage>
        <taxon>Bacteria</taxon>
        <taxon>Bacillati</taxon>
        <taxon>Cyanobacteriota</taxon>
        <taxon>Cyanophyceae</taxon>
        <taxon>Thermostichales</taxon>
        <taxon>Thermostichaceae</taxon>
        <taxon>Thermostichus</taxon>
    </lineage>
</organism>
<keyword evidence="6 8" id="KW-0378">Hydrolase</keyword>
<dbReference type="NCBIfam" id="TIGR02651">
    <property type="entry name" value="RNase_Z"/>
    <property type="match status" value="1"/>
</dbReference>
<evidence type="ECO:0000256" key="6">
    <source>
        <dbReference type="ARBA" id="ARBA00022801"/>
    </source>
</evidence>
<dbReference type="EMBL" id="JAFIRA010000076">
    <property type="protein sequence ID" value="MCJ2544538.1"/>
    <property type="molecule type" value="Genomic_DNA"/>
</dbReference>
<keyword evidence="7 8" id="KW-0862">Zinc</keyword>
<evidence type="ECO:0000313" key="11">
    <source>
        <dbReference type="Proteomes" id="UP000830835"/>
    </source>
</evidence>
<comment type="similarity">
    <text evidence="8">Belongs to the RNase Z family.</text>
</comment>
<evidence type="ECO:0000256" key="8">
    <source>
        <dbReference type="HAMAP-Rule" id="MF_01818"/>
    </source>
</evidence>
<dbReference type="RefSeq" id="WP_244353230.1">
    <property type="nucleotide sequence ID" value="NZ_JAFIRA010000076.1"/>
</dbReference>
<evidence type="ECO:0000256" key="5">
    <source>
        <dbReference type="ARBA" id="ARBA00022759"/>
    </source>
</evidence>
<evidence type="ECO:0000256" key="2">
    <source>
        <dbReference type="ARBA" id="ARBA00022694"/>
    </source>
</evidence>
<feature type="domain" description="Metallo-beta-lactamase" evidence="9">
    <location>
        <begin position="201"/>
        <end position="269"/>
    </location>
</feature>
<keyword evidence="11" id="KW-1185">Reference proteome</keyword>
<dbReference type="PANTHER" id="PTHR46018">
    <property type="entry name" value="ZINC PHOSPHODIESTERASE ELAC PROTEIN 1"/>
    <property type="match status" value="1"/>
</dbReference>
<sequence length="320" mass="35711">MRITFLGTSSGLPTRQRNVSGIAVQFPQRSEWWLLDCGEGTQHQLLRLDELRPSQLRRIFITHMHGDHIYGLPGLLASLGLGSTPERIDIYGPPGLEDYLKAVLRYSETRIPYPFQIHTVETGLILQEPEYSVFCAPLDHRVPAFGYRVVEQDRPGSFDVEKARADGIPFGPLYGQLKAGQSITWQGRSFHGRDYVGDPIPGRKFSYCTDTTFCRNAIDLSRAADLVIHEATYAEADRELARRAKHSTAAMAARVAAEAKAQALMLTHFSPRYTPEAAITLADLLAEAQAIFPPTMLARDRLTYEIPRRIPAPLPLLTGV</sequence>
<feature type="binding site" evidence="8">
    <location>
        <position position="268"/>
    </location>
    <ligand>
        <name>Zn(2+)</name>
        <dbReference type="ChEBI" id="CHEBI:29105"/>
        <label>2</label>
        <note>catalytic</note>
    </ligand>
</feature>
<dbReference type="HAMAP" id="MF_01818">
    <property type="entry name" value="RNase_Z_BN"/>
    <property type="match status" value="1"/>
</dbReference>
<dbReference type="SUPFAM" id="SSF56281">
    <property type="entry name" value="Metallo-hydrolase/oxidoreductase"/>
    <property type="match status" value="1"/>
</dbReference>